<protein>
    <submittedName>
        <fullName evidence="1">Reverse transcriptase</fullName>
    </submittedName>
</protein>
<reference evidence="1" key="1">
    <citation type="submission" date="2020-05" db="EMBL/GenBank/DDBJ databases">
        <title>Mycena genomes resolve the evolution of fungal bioluminescence.</title>
        <authorList>
            <person name="Tsai I.J."/>
        </authorList>
    </citation>
    <scope>NUCLEOTIDE SEQUENCE</scope>
    <source>
        <strain evidence="1">CCC161011</strain>
    </source>
</reference>
<keyword evidence="2" id="KW-1185">Reference proteome</keyword>
<dbReference type="OrthoDB" id="2997099at2759"/>
<dbReference type="SUPFAM" id="SSF53098">
    <property type="entry name" value="Ribonuclease H-like"/>
    <property type="match status" value="1"/>
</dbReference>
<dbReference type="EMBL" id="JACAZI010000001">
    <property type="protein sequence ID" value="KAF7372263.1"/>
    <property type="molecule type" value="Genomic_DNA"/>
</dbReference>
<dbReference type="InterPro" id="IPR012337">
    <property type="entry name" value="RNaseH-like_sf"/>
</dbReference>
<proteinExistence type="predicted"/>
<accession>A0A8H6Z4N7</accession>
<keyword evidence="1" id="KW-0548">Nucleotidyltransferase</keyword>
<keyword evidence="1" id="KW-0695">RNA-directed DNA polymerase</keyword>
<name>A0A8H6Z4N7_9AGAR</name>
<sequence length="225" mass="24944">MPRSAGLKAVLSTRPRAGQFRTILYDKLVRAALAHLPSLRITNLWTPVHIGTIGNEFANDAAKAATRLQPPPSVPVSLTTCMRQVALWILERWTSLWKVSTTGRGLREVDHSPSSLILRSSYNSSAARVDINVIFQLRTDFSALNAHRFRCRLTPSPACESCGAPSETRVHFLLHCPTYEHLHPPLQAASYKADILGAVDVPSLLNNPKLLKAVITFVNQSRCFR</sequence>
<dbReference type="AlphaFoldDB" id="A0A8H6Z4N7"/>
<keyword evidence="1" id="KW-0808">Transferase</keyword>
<dbReference type="GO" id="GO:0003964">
    <property type="term" value="F:RNA-directed DNA polymerase activity"/>
    <property type="evidence" value="ECO:0007669"/>
    <property type="project" value="UniProtKB-KW"/>
</dbReference>
<organism evidence="1 2">
    <name type="scientific">Mycena venus</name>
    <dbReference type="NCBI Taxonomy" id="2733690"/>
    <lineage>
        <taxon>Eukaryota</taxon>
        <taxon>Fungi</taxon>
        <taxon>Dikarya</taxon>
        <taxon>Basidiomycota</taxon>
        <taxon>Agaricomycotina</taxon>
        <taxon>Agaricomycetes</taxon>
        <taxon>Agaricomycetidae</taxon>
        <taxon>Agaricales</taxon>
        <taxon>Marasmiineae</taxon>
        <taxon>Mycenaceae</taxon>
        <taxon>Mycena</taxon>
    </lineage>
</organism>
<gene>
    <name evidence="1" type="ORF">MVEN_00085900</name>
</gene>
<evidence type="ECO:0000313" key="1">
    <source>
        <dbReference type="EMBL" id="KAF7372263.1"/>
    </source>
</evidence>
<evidence type="ECO:0000313" key="2">
    <source>
        <dbReference type="Proteomes" id="UP000620124"/>
    </source>
</evidence>
<dbReference type="Proteomes" id="UP000620124">
    <property type="component" value="Unassembled WGS sequence"/>
</dbReference>
<comment type="caution">
    <text evidence="1">The sequence shown here is derived from an EMBL/GenBank/DDBJ whole genome shotgun (WGS) entry which is preliminary data.</text>
</comment>